<accession>A0A318U8E9</accession>
<dbReference type="CDD" id="cd08977">
    <property type="entry name" value="SusD"/>
    <property type="match status" value="1"/>
</dbReference>
<protein>
    <submittedName>
        <fullName evidence="8">Putative outer membrane starch-binding protein</fullName>
    </submittedName>
</protein>
<gene>
    <name evidence="8" type="ORF">B0O44_110111</name>
</gene>
<dbReference type="RefSeq" id="WP_110834427.1">
    <property type="nucleotide sequence ID" value="NZ_QKLU01000010.1"/>
</dbReference>
<keyword evidence="4" id="KW-0472">Membrane</keyword>
<evidence type="ECO:0000313" key="9">
    <source>
        <dbReference type="Proteomes" id="UP000248198"/>
    </source>
</evidence>
<dbReference type="Gene3D" id="1.25.40.390">
    <property type="match status" value="1"/>
</dbReference>
<dbReference type="InterPro" id="IPR012944">
    <property type="entry name" value="SusD_RagB_dom"/>
</dbReference>
<reference evidence="8 9" key="1">
    <citation type="submission" date="2018-06" db="EMBL/GenBank/DDBJ databases">
        <title>Genomic Encyclopedia of Archaeal and Bacterial Type Strains, Phase II (KMG-II): from individual species to whole genera.</title>
        <authorList>
            <person name="Goeker M."/>
        </authorList>
    </citation>
    <scope>NUCLEOTIDE SEQUENCE [LARGE SCALE GENOMIC DNA]</scope>
    <source>
        <strain evidence="8 9">DSM 27372</strain>
    </source>
</reference>
<dbReference type="SUPFAM" id="SSF48452">
    <property type="entry name" value="TPR-like"/>
    <property type="match status" value="1"/>
</dbReference>
<dbReference type="Proteomes" id="UP000248198">
    <property type="component" value="Unassembled WGS sequence"/>
</dbReference>
<dbReference type="AlphaFoldDB" id="A0A318U8E9"/>
<dbReference type="EMBL" id="QKLU01000010">
    <property type="protein sequence ID" value="PYF69471.1"/>
    <property type="molecule type" value="Genomic_DNA"/>
</dbReference>
<evidence type="ECO:0000259" key="6">
    <source>
        <dbReference type="Pfam" id="PF07980"/>
    </source>
</evidence>
<comment type="subcellular location">
    <subcellularLocation>
        <location evidence="1">Cell outer membrane</location>
    </subcellularLocation>
</comment>
<evidence type="ECO:0000256" key="1">
    <source>
        <dbReference type="ARBA" id="ARBA00004442"/>
    </source>
</evidence>
<proteinExistence type="inferred from homology"/>
<evidence type="ECO:0000313" key="8">
    <source>
        <dbReference type="EMBL" id="PYF69471.1"/>
    </source>
</evidence>
<dbReference type="InterPro" id="IPR011990">
    <property type="entry name" value="TPR-like_helical_dom_sf"/>
</dbReference>
<name>A0A318U8E9_9SPHI</name>
<evidence type="ECO:0000259" key="7">
    <source>
        <dbReference type="Pfam" id="PF14322"/>
    </source>
</evidence>
<keyword evidence="3" id="KW-0732">Signal</keyword>
<organism evidence="8 9">
    <name type="scientific">Pedobacter nutrimenti</name>
    <dbReference type="NCBI Taxonomy" id="1241337"/>
    <lineage>
        <taxon>Bacteria</taxon>
        <taxon>Pseudomonadati</taxon>
        <taxon>Bacteroidota</taxon>
        <taxon>Sphingobacteriia</taxon>
        <taxon>Sphingobacteriales</taxon>
        <taxon>Sphingobacteriaceae</taxon>
        <taxon>Pedobacter</taxon>
    </lineage>
</organism>
<evidence type="ECO:0000256" key="3">
    <source>
        <dbReference type="ARBA" id="ARBA00022729"/>
    </source>
</evidence>
<evidence type="ECO:0000256" key="5">
    <source>
        <dbReference type="ARBA" id="ARBA00023237"/>
    </source>
</evidence>
<comment type="similarity">
    <text evidence="2">Belongs to the SusD family.</text>
</comment>
<sequence length="535" mass="60372">MKRFIYLMCIVFLFPMVSCKKFLDTSPLDFKSPENYFSTESELNTALVGVYNRLEDERMYRRGLFTYLAISDEFFYRNVSTSSLFVLDFDAAQVDIGRFWEACYQGIDRANAILENIQKPVMDEQKRGVIKGETLFLRAYFYFLLVDNYGGVPLKLTSTKNPTDKPLKRATVKEVYDQILQDMSAAYALVQDLKKDPADQSDQGLIYSERVTKSAIAGILAKVCLTMAGEPLKDQSKNAEALKWSDLVIGSGRHMLNPDYKQIFINAAKDVYDTKECIWEIGFYGNNTGSFQQGGTLGITNGIASTDVNDPGYATGTINATARMYNLYDATDVRRDWCIAPFKYVTTNNKTTTVAWTTAQLYDRNIGKWRRQYETVVPKAIDFNSVNFPALRYADVLLMYAEAANEVNGGPTPTAELYLNQVKRRGHNKPVGTPDPAIDVARGLSKGKFLEELQNERAREFAFEGMRQHDLKRWGLYVSKMNSLAVEINANAPSTWKYAASAGKNTTDRNLLFPIPNSELVLNPNIGVNNQNPGW</sequence>
<dbReference type="Pfam" id="PF07980">
    <property type="entry name" value="SusD_RagB"/>
    <property type="match status" value="1"/>
</dbReference>
<keyword evidence="9" id="KW-1185">Reference proteome</keyword>
<feature type="domain" description="SusD-like N-terminal" evidence="7">
    <location>
        <begin position="21"/>
        <end position="225"/>
    </location>
</feature>
<evidence type="ECO:0000256" key="4">
    <source>
        <dbReference type="ARBA" id="ARBA00023136"/>
    </source>
</evidence>
<keyword evidence="5" id="KW-0998">Cell outer membrane</keyword>
<dbReference type="InterPro" id="IPR033985">
    <property type="entry name" value="SusD-like_N"/>
</dbReference>
<dbReference type="Pfam" id="PF14322">
    <property type="entry name" value="SusD-like_3"/>
    <property type="match status" value="1"/>
</dbReference>
<dbReference type="OrthoDB" id="5694214at2"/>
<dbReference type="GO" id="GO:0009279">
    <property type="term" value="C:cell outer membrane"/>
    <property type="evidence" value="ECO:0007669"/>
    <property type="project" value="UniProtKB-SubCell"/>
</dbReference>
<comment type="caution">
    <text evidence="8">The sequence shown here is derived from an EMBL/GenBank/DDBJ whole genome shotgun (WGS) entry which is preliminary data.</text>
</comment>
<feature type="domain" description="RagB/SusD" evidence="6">
    <location>
        <begin position="309"/>
        <end position="535"/>
    </location>
</feature>
<evidence type="ECO:0000256" key="2">
    <source>
        <dbReference type="ARBA" id="ARBA00006275"/>
    </source>
</evidence>